<reference evidence="7 8" key="1">
    <citation type="submission" date="2018-09" db="EMBL/GenBank/DDBJ databases">
        <title>Genome sequencing of strain 6GH32-13.</title>
        <authorList>
            <person name="Weon H.-Y."/>
            <person name="Heo J."/>
            <person name="Kwon S.-W."/>
        </authorList>
    </citation>
    <scope>NUCLEOTIDE SEQUENCE [LARGE SCALE GENOMIC DNA]</scope>
    <source>
        <strain evidence="7 8">5GH32-13</strain>
    </source>
</reference>
<keyword evidence="8" id="KW-1185">Reference proteome</keyword>
<evidence type="ECO:0000313" key="8">
    <source>
        <dbReference type="Proteomes" id="UP000263900"/>
    </source>
</evidence>
<dbReference type="EMBL" id="CP032157">
    <property type="protein sequence ID" value="AXY73030.1"/>
    <property type="molecule type" value="Genomic_DNA"/>
</dbReference>
<keyword evidence="5" id="KW-0732">Signal</keyword>
<dbReference type="InterPro" id="IPR013783">
    <property type="entry name" value="Ig-like_fold"/>
</dbReference>
<dbReference type="OrthoDB" id="905812at2"/>
<dbReference type="AlphaFoldDB" id="A0A3B7MIP4"/>
<dbReference type="SUPFAM" id="SSF49452">
    <property type="entry name" value="Starch-binding domain-like"/>
    <property type="match status" value="1"/>
</dbReference>
<gene>
    <name evidence="7" type="ORF">D3H65_03170</name>
</gene>
<dbReference type="Gene3D" id="2.40.170.20">
    <property type="entry name" value="TonB-dependent receptor, beta-barrel domain"/>
    <property type="match status" value="1"/>
</dbReference>
<feature type="region of interest" description="Disordered" evidence="4">
    <location>
        <begin position="801"/>
        <end position="823"/>
    </location>
</feature>
<keyword evidence="2" id="KW-0472">Membrane</keyword>
<dbReference type="KEGG" id="pseg:D3H65_03170"/>
<dbReference type="GO" id="GO:0030246">
    <property type="term" value="F:carbohydrate binding"/>
    <property type="evidence" value="ECO:0007669"/>
    <property type="project" value="InterPro"/>
</dbReference>
<dbReference type="Gene3D" id="2.60.40.10">
    <property type="entry name" value="Immunoglobulins"/>
    <property type="match status" value="1"/>
</dbReference>
<evidence type="ECO:0000256" key="3">
    <source>
        <dbReference type="ARBA" id="ARBA00023237"/>
    </source>
</evidence>
<dbReference type="PANTHER" id="PTHR40980:SF4">
    <property type="entry name" value="TONB-DEPENDENT RECEPTOR-LIKE BETA-BARREL DOMAIN-CONTAINING PROTEIN"/>
    <property type="match status" value="1"/>
</dbReference>
<proteinExistence type="predicted"/>
<evidence type="ECO:0000256" key="5">
    <source>
        <dbReference type="SAM" id="SignalP"/>
    </source>
</evidence>
<keyword evidence="3" id="KW-0998">Cell outer membrane</keyword>
<dbReference type="InterPro" id="IPR013784">
    <property type="entry name" value="Carb-bd-like_fold"/>
</dbReference>
<protein>
    <submittedName>
        <fullName evidence="7">TonB-dependent receptor</fullName>
    </submittedName>
</protein>
<dbReference type="Proteomes" id="UP000263900">
    <property type="component" value="Chromosome"/>
</dbReference>
<evidence type="ECO:0000256" key="4">
    <source>
        <dbReference type="SAM" id="MobiDB-lite"/>
    </source>
</evidence>
<accession>A0A3B7MIP4</accession>
<organism evidence="7 8">
    <name type="scientific">Paraflavitalea soli</name>
    <dbReference type="NCBI Taxonomy" id="2315862"/>
    <lineage>
        <taxon>Bacteria</taxon>
        <taxon>Pseudomonadati</taxon>
        <taxon>Bacteroidota</taxon>
        <taxon>Chitinophagia</taxon>
        <taxon>Chitinophagales</taxon>
        <taxon>Chitinophagaceae</taxon>
        <taxon>Paraflavitalea</taxon>
    </lineage>
</organism>
<feature type="domain" description="Outer membrane protein beta-barrel" evidence="6">
    <location>
        <begin position="382"/>
        <end position="794"/>
    </location>
</feature>
<evidence type="ECO:0000313" key="7">
    <source>
        <dbReference type="EMBL" id="AXY73030.1"/>
    </source>
</evidence>
<sequence>MRTKLIVASIILTAFNLAAVAQQKAAKVAGTVGGADKAAIQAATVTLLKAKDSAVVKMSVSDKAGKFEFENIPEGKYLLLVSAVGHAKKYTPAFEVAGTAVEVAPVALVGESKEMKAVTITASRPMIEQKIDRTVVNVEASVTNVGANALEVLEKAPGVQVDKDGNISLKGKQGVVIMMDGRPSYLTGPELANLLKGMQASQLDQIEIMTNPPAKYDAAGNSGIINIKTKKNKIKGFNGNATVGVGQGVYFKTNESISLNYRDGKMNLFSSYSFGYNENFQQLDIYRRYKNNDKTTNAIFEQVAFMKKLNRNNNLKLGMDYYLTNKTTIGFVLSGAYNPETNDGKNTSYLKNPQSQVDSIITADSYIKEVWKNASVNLNMRHQFDSTGRELTADLDYIRYDASNDQHFINTTYNPGWVKRYDELLDGNLPLSINIYSAKVDYTHPLKNNMKLEMGVKSSYVNTENKANYFEFVSGQWQTDYAKTNFFDYKENINAAYVSLNKQLNKKWGVQAGLRFENTNLEGIQYGNPTQKDSAFDRSYNSLFPTVYISYNANKDNQFGLNYGRRIDRPSYENLNPFMFFIDKFTYGSGNPFMKPQYSDNIELTHIFKGFLTTTLNYNVTKDLFNETFTQDKLPNGENGYATIVRQGNIGRRENVGIAVSVQIPVTKWFTTMLYSNYNYIKYSGVLNGEELNVEAGNLMVNMNNQFKFNKGWSAELSGWFRGKGPEGQIVLDPFGQLSAGIAKQVLKGKGTVKLNVRDIFYTQQPKGEINFQSTEAKFKNYRDSRVVNLTFTYRFGKPLKNTNGRKKGGAGDEQNRVKGGGE</sequence>
<dbReference type="PANTHER" id="PTHR40980">
    <property type="entry name" value="PLUG DOMAIN-CONTAINING PROTEIN"/>
    <property type="match status" value="1"/>
</dbReference>
<feature type="compositionally biased region" description="Basic and acidic residues" evidence="4">
    <location>
        <begin position="810"/>
        <end position="823"/>
    </location>
</feature>
<evidence type="ECO:0000259" key="6">
    <source>
        <dbReference type="Pfam" id="PF14905"/>
    </source>
</evidence>
<dbReference type="GO" id="GO:0009279">
    <property type="term" value="C:cell outer membrane"/>
    <property type="evidence" value="ECO:0007669"/>
    <property type="project" value="UniProtKB-SubCell"/>
</dbReference>
<name>A0A3B7MIP4_9BACT</name>
<dbReference type="Gene3D" id="2.170.130.10">
    <property type="entry name" value="TonB-dependent receptor, plug domain"/>
    <property type="match status" value="1"/>
</dbReference>
<evidence type="ECO:0000256" key="2">
    <source>
        <dbReference type="ARBA" id="ARBA00023136"/>
    </source>
</evidence>
<dbReference type="InterPro" id="IPR037066">
    <property type="entry name" value="Plug_dom_sf"/>
</dbReference>
<dbReference type="RefSeq" id="WP_119048868.1">
    <property type="nucleotide sequence ID" value="NZ_CP032157.1"/>
</dbReference>
<evidence type="ECO:0000256" key="1">
    <source>
        <dbReference type="ARBA" id="ARBA00004442"/>
    </source>
</evidence>
<feature type="signal peptide" evidence="5">
    <location>
        <begin position="1"/>
        <end position="21"/>
    </location>
</feature>
<dbReference type="SUPFAM" id="SSF56935">
    <property type="entry name" value="Porins"/>
    <property type="match status" value="1"/>
</dbReference>
<dbReference type="InterPro" id="IPR036942">
    <property type="entry name" value="Beta-barrel_TonB_sf"/>
</dbReference>
<dbReference type="Pfam" id="PF14905">
    <property type="entry name" value="OMP_b-brl_3"/>
    <property type="match status" value="1"/>
</dbReference>
<comment type="subcellular location">
    <subcellularLocation>
        <location evidence="1">Cell outer membrane</location>
    </subcellularLocation>
</comment>
<dbReference type="InterPro" id="IPR041700">
    <property type="entry name" value="OMP_b-brl_3"/>
</dbReference>
<keyword evidence="7" id="KW-0675">Receptor</keyword>
<dbReference type="Pfam" id="PF13620">
    <property type="entry name" value="CarboxypepD_reg"/>
    <property type="match status" value="1"/>
</dbReference>
<feature type="chain" id="PRO_5017704159" evidence="5">
    <location>
        <begin position="22"/>
        <end position="823"/>
    </location>
</feature>